<keyword evidence="2" id="KW-1185">Reference proteome</keyword>
<comment type="caution">
    <text evidence="1">The sequence shown here is derived from an EMBL/GenBank/DDBJ whole genome shotgun (WGS) entry which is preliminary data.</text>
</comment>
<sequence>MQRFQITKQSWRKRSMSATGELPIYNPASAIGRNWSSRSVVTDSSRSSCCFVLFCFFILGCFTSPVELEIKDGTTNFVPRNKRPQQESEPTDVDLTVLALESSPDGFLWLPDEPFVSLALHIQSNVSFLDSHDHNASLRDSHEPNVSFSVSHGLQAPFSVSHEPNAFVPNELFSDSHELNASSSDSHDTKLLFSVSQEPRISYLGSSEAAPEPNGEG</sequence>
<proteinExistence type="predicted"/>
<accession>A0ACB9FMP9</accession>
<reference evidence="1 2" key="2">
    <citation type="journal article" date="2022" name="Mol. Ecol. Resour.">
        <title>The genomes of chicory, endive, great burdock and yacon provide insights into Asteraceae paleo-polyploidization history and plant inulin production.</title>
        <authorList>
            <person name="Fan W."/>
            <person name="Wang S."/>
            <person name="Wang H."/>
            <person name="Wang A."/>
            <person name="Jiang F."/>
            <person name="Liu H."/>
            <person name="Zhao H."/>
            <person name="Xu D."/>
            <person name="Zhang Y."/>
        </authorList>
    </citation>
    <scope>NUCLEOTIDE SEQUENCE [LARGE SCALE GENOMIC DNA]</scope>
    <source>
        <strain evidence="2">cv. Niubang</strain>
    </source>
</reference>
<evidence type="ECO:0000313" key="1">
    <source>
        <dbReference type="EMBL" id="KAI3772425.1"/>
    </source>
</evidence>
<evidence type="ECO:0000313" key="2">
    <source>
        <dbReference type="Proteomes" id="UP001055879"/>
    </source>
</evidence>
<organism evidence="1 2">
    <name type="scientific">Arctium lappa</name>
    <name type="common">Greater burdock</name>
    <name type="synonym">Lappa major</name>
    <dbReference type="NCBI Taxonomy" id="4217"/>
    <lineage>
        <taxon>Eukaryota</taxon>
        <taxon>Viridiplantae</taxon>
        <taxon>Streptophyta</taxon>
        <taxon>Embryophyta</taxon>
        <taxon>Tracheophyta</taxon>
        <taxon>Spermatophyta</taxon>
        <taxon>Magnoliopsida</taxon>
        <taxon>eudicotyledons</taxon>
        <taxon>Gunneridae</taxon>
        <taxon>Pentapetalae</taxon>
        <taxon>asterids</taxon>
        <taxon>campanulids</taxon>
        <taxon>Asterales</taxon>
        <taxon>Asteraceae</taxon>
        <taxon>Carduoideae</taxon>
        <taxon>Cardueae</taxon>
        <taxon>Arctiinae</taxon>
        <taxon>Arctium</taxon>
    </lineage>
</organism>
<reference evidence="2" key="1">
    <citation type="journal article" date="2022" name="Mol. Ecol. Resour.">
        <title>The genomes of chicory, endive, great burdock and yacon provide insights into Asteraceae palaeo-polyploidization history and plant inulin production.</title>
        <authorList>
            <person name="Fan W."/>
            <person name="Wang S."/>
            <person name="Wang H."/>
            <person name="Wang A."/>
            <person name="Jiang F."/>
            <person name="Liu H."/>
            <person name="Zhao H."/>
            <person name="Xu D."/>
            <person name="Zhang Y."/>
        </authorList>
    </citation>
    <scope>NUCLEOTIDE SEQUENCE [LARGE SCALE GENOMIC DNA]</scope>
    <source>
        <strain evidence="2">cv. Niubang</strain>
    </source>
</reference>
<gene>
    <name evidence="1" type="ORF">L6452_03611</name>
</gene>
<dbReference type="Proteomes" id="UP001055879">
    <property type="component" value="Linkage Group LG01"/>
</dbReference>
<dbReference type="EMBL" id="CM042047">
    <property type="protein sequence ID" value="KAI3772425.1"/>
    <property type="molecule type" value="Genomic_DNA"/>
</dbReference>
<protein>
    <submittedName>
        <fullName evidence="1">Uncharacterized protein</fullName>
    </submittedName>
</protein>
<name>A0ACB9FMP9_ARCLA</name>